<dbReference type="PANTHER" id="PTHR40841">
    <property type="entry name" value="SIDEROPHORE TRIACETYLFUSARININE C ESTERASE"/>
    <property type="match status" value="1"/>
</dbReference>
<evidence type="ECO:0000256" key="1">
    <source>
        <dbReference type="ARBA" id="ARBA00005622"/>
    </source>
</evidence>
<organism evidence="4 5">
    <name type="scientific">Tenacibaculum gallaicum</name>
    <dbReference type="NCBI Taxonomy" id="561505"/>
    <lineage>
        <taxon>Bacteria</taxon>
        <taxon>Pseudomonadati</taxon>
        <taxon>Bacteroidota</taxon>
        <taxon>Flavobacteriia</taxon>
        <taxon>Flavobacteriales</taxon>
        <taxon>Flavobacteriaceae</taxon>
        <taxon>Tenacibaculum</taxon>
    </lineage>
</organism>
<dbReference type="InterPro" id="IPR029058">
    <property type="entry name" value="AB_hydrolase_fold"/>
</dbReference>
<evidence type="ECO:0000313" key="4">
    <source>
        <dbReference type="EMBL" id="REH52504.1"/>
    </source>
</evidence>
<evidence type="ECO:0008006" key="6">
    <source>
        <dbReference type="Google" id="ProtNLM"/>
    </source>
</evidence>
<dbReference type="Pfam" id="PF00756">
    <property type="entry name" value="Esterase"/>
    <property type="match status" value="1"/>
</dbReference>
<name>A0A3E0I188_9FLAO</name>
<dbReference type="InterPro" id="IPR052558">
    <property type="entry name" value="Siderophore_Hydrolase_D"/>
</dbReference>
<dbReference type="PANTHER" id="PTHR40841:SF2">
    <property type="entry name" value="SIDEROPHORE-DEGRADING ESTERASE (EUROFUNG)"/>
    <property type="match status" value="1"/>
</dbReference>
<gene>
    <name evidence="4" type="ORF">C7448_103239</name>
</gene>
<keyword evidence="5" id="KW-1185">Reference proteome</keyword>
<comment type="caution">
    <text evidence="4">The sequence shown here is derived from an EMBL/GenBank/DDBJ whole genome shotgun (WGS) entry which is preliminary data.</text>
</comment>
<feature type="chain" id="PRO_5017692761" description="Alpha/beta superfamily hydrolase" evidence="3">
    <location>
        <begin position="30"/>
        <end position="283"/>
    </location>
</feature>
<dbReference type="SUPFAM" id="SSF53474">
    <property type="entry name" value="alpha/beta-Hydrolases"/>
    <property type="match status" value="1"/>
</dbReference>
<keyword evidence="3" id="KW-0732">Signal</keyword>
<dbReference type="InterPro" id="IPR000801">
    <property type="entry name" value="Esterase-like"/>
</dbReference>
<reference evidence="4 5" key="1">
    <citation type="submission" date="2018-08" db="EMBL/GenBank/DDBJ databases">
        <title>Genomic Encyclopedia of Type Strains, Phase IV (KMG-IV): sequencing the most valuable type-strain genomes for metagenomic binning, comparative biology and taxonomic classification.</title>
        <authorList>
            <person name="Goeker M."/>
        </authorList>
    </citation>
    <scope>NUCLEOTIDE SEQUENCE [LARGE SCALE GENOMIC DNA]</scope>
    <source>
        <strain evidence="4 5">DSM 18841</strain>
    </source>
</reference>
<dbReference type="EMBL" id="QUNS01000003">
    <property type="protein sequence ID" value="REH52504.1"/>
    <property type="molecule type" value="Genomic_DNA"/>
</dbReference>
<proteinExistence type="inferred from homology"/>
<dbReference type="AlphaFoldDB" id="A0A3E0I188"/>
<evidence type="ECO:0000313" key="5">
    <source>
        <dbReference type="Proteomes" id="UP000256884"/>
    </source>
</evidence>
<keyword evidence="2" id="KW-0378">Hydrolase</keyword>
<comment type="similarity">
    <text evidence="1">Belongs to the esterase D family.</text>
</comment>
<evidence type="ECO:0000256" key="3">
    <source>
        <dbReference type="SAM" id="SignalP"/>
    </source>
</evidence>
<feature type="signal peptide" evidence="3">
    <location>
        <begin position="1"/>
        <end position="29"/>
    </location>
</feature>
<dbReference type="GO" id="GO:0016788">
    <property type="term" value="F:hydrolase activity, acting on ester bonds"/>
    <property type="evidence" value="ECO:0007669"/>
    <property type="project" value="TreeGrafter"/>
</dbReference>
<accession>A0A3E0I188</accession>
<evidence type="ECO:0000256" key="2">
    <source>
        <dbReference type="ARBA" id="ARBA00022801"/>
    </source>
</evidence>
<protein>
    <recommendedName>
        <fullName evidence="6">Alpha/beta superfamily hydrolase</fullName>
    </recommendedName>
</protein>
<dbReference type="Gene3D" id="3.40.50.1820">
    <property type="entry name" value="alpha/beta hydrolase"/>
    <property type="match status" value="1"/>
</dbReference>
<sequence length="283" mass="32264">MITIIINNMKQKILTLAILLITISTFAQSTPVKVNEGDFSIGKTVQIKSTVLKEDRTLNIYFPASYNTDKSKKYPVIYLLDGSKDEDFIHITGIVQFGSFSWINMLPEAIVVGIGNVDRKRDFTYPSSIEIDQKEFPTSGSSKKFIQFLKKELLPFIDTNYRTTNGKTLIGQSLGGLLATEVLFKTPTLFNNYIIVSPSLWWDDEKLLTFTPVKYDTKKNIYIAVGKEGPTMERTAKELHDKLLSKKTKNTKLYFDFLEDKTHGDALHEAVYNAFEKIFKVEK</sequence>
<dbReference type="Proteomes" id="UP000256884">
    <property type="component" value="Unassembled WGS sequence"/>
</dbReference>